<organism evidence="3 4">
    <name type="scientific">Mucilaginibacter ximonensis</name>
    <dbReference type="NCBI Taxonomy" id="538021"/>
    <lineage>
        <taxon>Bacteria</taxon>
        <taxon>Pseudomonadati</taxon>
        <taxon>Bacteroidota</taxon>
        <taxon>Sphingobacteriia</taxon>
        <taxon>Sphingobacteriales</taxon>
        <taxon>Sphingobacteriaceae</taxon>
        <taxon>Mucilaginibacter</taxon>
    </lineage>
</organism>
<dbReference type="Proteomes" id="UP001597557">
    <property type="component" value="Unassembled WGS sequence"/>
</dbReference>
<name>A0ABW5Y9S2_9SPHI</name>
<dbReference type="SUPFAM" id="SSF55961">
    <property type="entry name" value="Bet v1-like"/>
    <property type="match status" value="1"/>
</dbReference>
<evidence type="ECO:0000313" key="3">
    <source>
        <dbReference type="EMBL" id="MFD2872040.1"/>
    </source>
</evidence>
<dbReference type="InterPro" id="IPR023393">
    <property type="entry name" value="START-like_dom_sf"/>
</dbReference>
<reference evidence="4" key="1">
    <citation type="journal article" date="2019" name="Int. J. Syst. Evol. Microbiol.">
        <title>The Global Catalogue of Microorganisms (GCM) 10K type strain sequencing project: providing services to taxonomists for standard genome sequencing and annotation.</title>
        <authorList>
            <consortium name="The Broad Institute Genomics Platform"/>
            <consortium name="The Broad Institute Genome Sequencing Center for Infectious Disease"/>
            <person name="Wu L."/>
            <person name="Ma J."/>
        </authorList>
    </citation>
    <scope>NUCLEOTIDE SEQUENCE [LARGE SCALE GENOMIC DNA]</scope>
    <source>
        <strain evidence="4">KCTC 22437</strain>
    </source>
</reference>
<proteinExistence type="inferred from homology"/>
<accession>A0ABW5Y9S2</accession>
<dbReference type="CDD" id="cd07814">
    <property type="entry name" value="SRPBCC_CalC_Aha1-like"/>
    <property type="match status" value="1"/>
</dbReference>
<evidence type="ECO:0000259" key="2">
    <source>
        <dbReference type="Pfam" id="PF08327"/>
    </source>
</evidence>
<protein>
    <submittedName>
        <fullName evidence="3">SRPBCC domain-containing protein</fullName>
    </submittedName>
</protein>
<keyword evidence="4" id="KW-1185">Reference proteome</keyword>
<feature type="domain" description="Activator of Hsp90 ATPase homologue 1/2-like C-terminal" evidence="2">
    <location>
        <begin position="24"/>
        <end position="134"/>
    </location>
</feature>
<gene>
    <name evidence="3" type="ORF">ACFS5N_06150</name>
</gene>
<dbReference type="InterPro" id="IPR013538">
    <property type="entry name" value="ASHA1/2-like_C"/>
</dbReference>
<sequence>MNNYQALFTTKLSQAKAKDGICRVQNWWSADVQGHSADAGDTFRVRFGKTWADIRITEEGPQRLVWTFTDCYLNLLKDPQEWKNTRVIWELIPAGDGTELTMTHEGLTPALECFEDCRQGWDFFVLSSLRQYLETGKGLPAAGIHARVNLNGELIKGTLYYKQDPAPTLQAGDILIDVKTNAVEEVTGAFAVLDYRPENFDPQLFQGDNYMVISAGEADLGQLQRYFAVNPHA</sequence>
<comment type="caution">
    <text evidence="3">The sequence shown here is derived from an EMBL/GenBank/DDBJ whole genome shotgun (WGS) entry which is preliminary data.</text>
</comment>
<evidence type="ECO:0000256" key="1">
    <source>
        <dbReference type="ARBA" id="ARBA00006817"/>
    </source>
</evidence>
<dbReference type="EMBL" id="JBHUPD010000001">
    <property type="protein sequence ID" value="MFD2872040.1"/>
    <property type="molecule type" value="Genomic_DNA"/>
</dbReference>
<dbReference type="Gene3D" id="3.30.530.20">
    <property type="match status" value="1"/>
</dbReference>
<evidence type="ECO:0000313" key="4">
    <source>
        <dbReference type="Proteomes" id="UP001597557"/>
    </source>
</evidence>
<dbReference type="Pfam" id="PF08327">
    <property type="entry name" value="AHSA1"/>
    <property type="match status" value="1"/>
</dbReference>
<comment type="similarity">
    <text evidence="1">Belongs to the AHA1 family.</text>
</comment>